<feature type="transmembrane region" description="Helical" evidence="17">
    <location>
        <begin position="377"/>
        <end position="394"/>
    </location>
</feature>
<evidence type="ECO:0000256" key="4">
    <source>
        <dbReference type="ARBA" id="ARBA00022597"/>
    </source>
</evidence>
<keyword evidence="22" id="KW-1185">Reference proteome</keyword>
<dbReference type="Pfam" id="PF00358">
    <property type="entry name" value="PTS_EIIA_1"/>
    <property type="match status" value="1"/>
</dbReference>
<comment type="function">
    <text evidence="12">The phosphoenolpyruvate-dependent sugar phosphotransferase system (sugar PTS), a major carbohydrate active transport system, catalyzes the phosphorylation of incoming sugar substrates concomitantly with their translocation across the cell membrane. This system is involved in sucrose transport.</text>
</comment>
<dbReference type="NCBIfam" id="TIGR00830">
    <property type="entry name" value="PTBA"/>
    <property type="match status" value="1"/>
</dbReference>
<evidence type="ECO:0000256" key="7">
    <source>
        <dbReference type="ARBA" id="ARBA00022692"/>
    </source>
</evidence>
<dbReference type="PROSITE" id="PS51098">
    <property type="entry name" value="PTS_EIIB_TYPE_1"/>
    <property type="match status" value="1"/>
</dbReference>
<dbReference type="Gene3D" id="3.30.1360.60">
    <property type="entry name" value="Glucose permease domain IIB"/>
    <property type="match status" value="1"/>
</dbReference>
<dbReference type="GO" id="GO:0009401">
    <property type="term" value="P:phosphoenolpyruvate-dependent sugar phosphotransferase system"/>
    <property type="evidence" value="ECO:0007669"/>
    <property type="project" value="UniProtKB-KW"/>
</dbReference>
<dbReference type="PANTHER" id="PTHR30175">
    <property type="entry name" value="PHOSPHOTRANSFERASE SYSTEM TRANSPORT PROTEIN"/>
    <property type="match status" value="1"/>
</dbReference>
<evidence type="ECO:0000256" key="17">
    <source>
        <dbReference type="SAM" id="Phobius"/>
    </source>
</evidence>
<feature type="transmembrane region" description="Helical" evidence="17">
    <location>
        <begin position="116"/>
        <end position="139"/>
    </location>
</feature>
<accession>A0A3L9DYN6</accession>
<keyword evidence="6" id="KW-0598">Phosphotransferase system</keyword>
<feature type="transmembrane region" description="Helical" evidence="17">
    <location>
        <begin position="423"/>
        <end position="444"/>
    </location>
</feature>
<comment type="catalytic activity">
    <reaction evidence="13">
        <text>N(pros)-phospho-L-histidyl-[protein](out) + sucrose = sucrose 6(G)-phosphate(in) + L-histidyl-[protein]</text>
        <dbReference type="Rhea" id="RHEA:49236"/>
        <dbReference type="Rhea" id="RHEA-COMP:9745"/>
        <dbReference type="Rhea" id="RHEA-COMP:9746"/>
        <dbReference type="ChEBI" id="CHEBI:17992"/>
        <dbReference type="ChEBI" id="CHEBI:29979"/>
        <dbReference type="ChEBI" id="CHEBI:64837"/>
        <dbReference type="ChEBI" id="CHEBI:91002"/>
        <dbReference type="EC" id="2.7.1.211"/>
    </reaction>
</comment>
<dbReference type="SUPFAM" id="SSF55604">
    <property type="entry name" value="Glucose permease domain IIB"/>
    <property type="match status" value="1"/>
</dbReference>
<evidence type="ECO:0000256" key="12">
    <source>
        <dbReference type="ARBA" id="ARBA00045139"/>
    </source>
</evidence>
<dbReference type="Pfam" id="PF02378">
    <property type="entry name" value="PTS_EIIC"/>
    <property type="match status" value="1"/>
</dbReference>
<evidence type="ECO:0000256" key="1">
    <source>
        <dbReference type="ARBA" id="ARBA00004651"/>
    </source>
</evidence>
<evidence type="ECO:0000313" key="22">
    <source>
        <dbReference type="Proteomes" id="UP000279194"/>
    </source>
</evidence>
<comment type="caution">
    <text evidence="21">The sequence shown here is derived from an EMBL/GenBank/DDBJ whole genome shotgun (WGS) entry which is preliminary data.</text>
</comment>
<evidence type="ECO:0000259" key="19">
    <source>
        <dbReference type="PROSITE" id="PS51098"/>
    </source>
</evidence>
<dbReference type="GO" id="GO:0015771">
    <property type="term" value="P:trehalose transport"/>
    <property type="evidence" value="ECO:0007669"/>
    <property type="project" value="TreeGrafter"/>
</dbReference>
<dbReference type="InterPro" id="IPR011055">
    <property type="entry name" value="Dup_hybrid_motif"/>
</dbReference>
<dbReference type="Proteomes" id="UP000279194">
    <property type="component" value="Unassembled WGS sequence"/>
</dbReference>
<dbReference type="NCBIfam" id="TIGR01995">
    <property type="entry name" value="PTS-II-ABC-beta"/>
    <property type="match status" value="1"/>
</dbReference>
<evidence type="ECO:0000259" key="20">
    <source>
        <dbReference type="PROSITE" id="PS51103"/>
    </source>
</evidence>
<evidence type="ECO:0000256" key="2">
    <source>
        <dbReference type="ARBA" id="ARBA00022448"/>
    </source>
</evidence>
<evidence type="ECO:0000256" key="9">
    <source>
        <dbReference type="ARBA" id="ARBA00022989"/>
    </source>
</evidence>
<feature type="transmembrane region" description="Helical" evidence="17">
    <location>
        <begin position="200"/>
        <end position="221"/>
    </location>
</feature>
<feature type="domain" description="PTS EIIB type-1" evidence="19">
    <location>
        <begin position="6"/>
        <end position="88"/>
    </location>
</feature>
<evidence type="ECO:0000313" key="21">
    <source>
        <dbReference type="EMBL" id="RLY04859.1"/>
    </source>
</evidence>
<evidence type="ECO:0000256" key="3">
    <source>
        <dbReference type="ARBA" id="ARBA00022475"/>
    </source>
</evidence>
<feature type="transmembrane region" description="Helical" evidence="17">
    <location>
        <begin position="317"/>
        <end position="340"/>
    </location>
</feature>
<name>A0A3L9DYN6_9STRE</name>
<evidence type="ECO:0000256" key="14">
    <source>
        <dbReference type="ARBA" id="ARBA00074554"/>
    </source>
</evidence>
<dbReference type="GO" id="GO:0008982">
    <property type="term" value="F:protein-N(PI)-phosphohistidine-sugar phosphotransferase activity"/>
    <property type="evidence" value="ECO:0007669"/>
    <property type="project" value="InterPro"/>
</dbReference>
<keyword evidence="7 17" id="KW-0812">Transmembrane</keyword>
<sequence length="616" mass="64983">MAKDYTALAKDIVKHVGGKDNVVDLQHCVTRLRFTLKDVSKADTEYLKKRDGIVTVVQASGQYQVVIGNHVPDVYAAVLEQGIAGVVRSGDTVHSDTGGNIFSRVIDVISGIFQPILGVMAAAGIIKGLVALLKAVFAITPQTSTLALVLNATGDGLYQFLPIILAVTAAIGAALVFPSLPAGVEALKEAGLTTLLGLPFALPASGSYLSTVIPIILAIWFASHVERFMKKVSPEVAKMFLVPFVTLLVTVPLTFAIVGPVANLISDGLSKGFMTILDFNPFVYGAILAALWQVLVMFGLHWAIIPLAILQFSNEGWTTIIVQNSIVAFTQTGVLLAILLKTKESKVKSVGWPAFISSIFGVTEPSIYGITLPMKTPFLISCAVSAVLGGWTQFFGLKNYAMGALGIFGIPGYISPTEGLKPMFIIIALDLLAIALSFAVQFVLPVPTLFGGEESSEIKVTSKPVSSQVLTSPMIGTIVDLKNVPDEVFASGSMGEGIAIDPADGTVVAPANGEITLVFPTGHAIGMKTDNGAEVLIHVGMDTVSLAGKGFKTFVKAGDKVQAGEKLIEFNLSEIREAKLQTITPIIVTNSADFTKVNIIASGQVNSGDQLVTIEV</sequence>
<dbReference type="InterPro" id="IPR001127">
    <property type="entry name" value="PTS_EIIA_1_perm"/>
</dbReference>
<dbReference type="FunFam" id="2.70.70.10:FF:000001">
    <property type="entry name" value="PTS system glucose-specific IIA component"/>
    <property type="match status" value="1"/>
</dbReference>
<dbReference type="PROSITE" id="PS51093">
    <property type="entry name" value="PTS_EIIA_TYPE_1"/>
    <property type="match status" value="1"/>
</dbReference>
<keyword evidence="2" id="KW-0813">Transport</keyword>
<gene>
    <name evidence="21" type="ORF">EAF07_02410</name>
</gene>
<evidence type="ECO:0000256" key="8">
    <source>
        <dbReference type="ARBA" id="ARBA00022777"/>
    </source>
</evidence>
<dbReference type="SUPFAM" id="SSF51261">
    <property type="entry name" value="Duplicated hybrid motif"/>
    <property type="match status" value="1"/>
</dbReference>
<dbReference type="PROSITE" id="PS51103">
    <property type="entry name" value="PTS_EIIC_TYPE_1"/>
    <property type="match status" value="1"/>
</dbReference>
<dbReference type="GO" id="GO:0005886">
    <property type="term" value="C:plasma membrane"/>
    <property type="evidence" value="ECO:0007669"/>
    <property type="project" value="UniProtKB-SubCell"/>
</dbReference>
<keyword evidence="3" id="KW-1003">Cell membrane</keyword>
<evidence type="ECO:0000256" key="11">
    <source>
        <dbReference type="ARBA" id="ARBA00044053"/>
    </source>
</evidence>
<keyword evidence="9 17" id="KW-1133">Transmembrane helix</keyword>
<feature type="transmembrane region" description="Helical" evidence="17">
    <location>
        <begin position="400"/>
        <end position="416"/>
    </location>
</feature>
<dbReference type="InterPro" id="IPR036878">
    <property type="entry name" value="Glu_permease_IIB"/>
</dbReference>
<dbReference type="EC" id="2.7.1.211" evidence="11"/>
<evidence type="ECO:0000256" key="13">
    <source>
        <dbReference type="ARBA" id="ARBA00048931"/>
    </source>
</evidence>
<dbReference type="Gene3D" id="2.70.70.10">
    <property type="entry name" value="Glucose Permease (Domain IIA)"/>
    <property type="match status" value="1"/>
</dbReference>
<dbReference type="Pfam" id="PF00367">
    <property type="entry name" value="PTS_EIIB"/>
    <property type="match status" value="1"/>
</dbReference>
<reference evidence="21 22" key="1">
    <citation type="submission" date="2018-10" db="EMBL/GenBank/DDBJ databases">
        <title>Streptococcus hillyeri sp. nov., isolated from equine tracheal sample.</title>
        <authorList>
            <person name="Macfadyen A.C."/>
            <person name="Waller A."/>
            <person name="Paterson G.K."/>
        </authorList>
    </citation>
    <scope>NUCLEOTIDE SEQUENCE [LARGE SCALE GENOMIC DNA]</scope>
    <source>
        <strain evidence="21 22">28462</strain>
    </source>
</reference>
<keyword evidence="5" id="KW-0808">Transferase</keyword>
<feature type="domain" description="PTS EIIA type-1" evidence="18">
    <location>
        <begin position="486"/>
        <end position="590"/>
    </location>
</feature>
<feature type="domain" description="PTS EIIC type-1" evidence="20">
    <location>
        <begin position="107"/>
        <end position="456"/>
    </location>
</feature>
<feature type="active site" description="Phosphocysteine intermediate; for EIIB activity" evidence="16">
    <location>
        <position position="28"/>
    </location>
</feature>
<dbReference type="EMBL" id="RCVM01000002">
    <property type="protein sequence ID" value="RLY04859.1"/>
    <property type="molecule type" value="Genomic_DNA"/>
</dbReference>
<dbReference type="PANTHER" id="PTHR30175:SF1">
    <property type="entry name" value="PTS SYSTEM ARBUTIN-, CELLOBIOSE-, AND SALICIN-SPECIFIC EIIBC COMPONENT-RELATED"/>
    <property type="match status" value="1"/>
</dbReference>
<dbReference type="AlphaFoldDB" id="A0A3L9DYN6"/>
<dbReference type="RefSeq" id="WP_121834698.1">
    <property type="nucleotide sequence ID" value="NZ_RCVM01000002.1"/>
</dbReference>
<dbReference type="OrthoDB" id="9769191at2"/>
<feature type="transmembrane region" description="Helical" evidence="17">
    <location>
        <begin position="352"/>
        <end position="370"/>
    </location>
</feature>
<organism evidence="21 22">
    <name type="scientific">Streptococcus hillyeri</name>
    <dbReference type="NCBI Taxonomy" id="2282420"/>
    <lineage>
        <taxon>Bacteria</taxon>
        <taxon>Bacillati</taxon>
        <taxon>Bacillota</taxon>
        <taxon>Bacilli</taxon>
        <taxon>Lactobacillales</taxon>
        <taxon>Streptococcaceae</taxon>
        <taxon>Streptococcus</taxon>
    </lineage>
</organism>
<dbReference type="InterPro" id="IPR001996">
    <property type="entry name" value="PTS_IIB_1"/>
</dbReference>
<comment type="subcellular location">
    <subcellularLocation>
        <location evidence="1">Cell membrane</location>
        <topology evidence="1">Multi-pass membrane protein</topology>
    </subcellularLocation>
</comment>
<evidence type="ECO:0000256" key="16">
    <source>
        <dbReference type="PROSITE-ProRule" id="PRU00421"/>
    </source>
</evidence>
<keyword evidence="4" id="KW-0762">Sugar transport</keyword>
<feature type="transmembrane region" description="Helical" evidence="17">
    <location>
        <begin position="282"/>
        <end position="305"/>
    </location>
</feature>
<dbReference type="InterPro" id="IPR011297">
    <property type="entry name" value="PTS_IIABC_b_glu"/>
</dbReference>
<keyword evidence="8" id="KW-0418">Kinase</keyword>
<proteinExistence type="predicted"/>
<evidence type="ECO:0000259" key="18">
    <source>
        <dbReference type="PROSITE" id="PS51093"/>
    </source>
</evidence>
<dbReference type="PROSITE" id="PS01035">
    <property type="entry name" value="PTS_EIIB_TYPE_1_CYS"/>
    <property type="match status" value="1"/>
</dbReference>
<evidence type="ECO:0000256" key="6">
    <source>
        <dbReference type="ARBA" id="ARBA00022683"/>
    </source>
</evidence>
<dbReference type="PROSITE" id="PS00371">
    <property type="entry name" value="PTS_EIIA_TYPE_1_HIS"/>
    <property type="match status" value="1"/>
</dbReference>
<protein>
    <recommendedName>
        <fullName evidence="14">PTS system sucrose-specific EIIBCA component</fullName>
        <ecNumber evidence="11">2.7.1.211</ecNumber>
    </recommendedName>
    <alternativeName>
        <fullName evidence="15">EIIBCA-Scr</fullName>
    </alternativeName>
</protein>
<feature type="transmembrane region" description="Helical" evidence="17">
    <location>
        <begin position="160"/>
        <end position="180"/>
    </location>
</feature>
<keyword evidence="10 17" id="KW-0472">Membrane</keyword>
<evidence type="ECO:0000256" key="15">
    <source>
        <dbReference type="ARBA" id="ARBA00081008"/>
    </source>
</evidence>
<dbReference type="InterPro" id="IPR003352">
    <property type="entry name" value="PTS_EIIC"/>
</dbReference>
<dbReference type="InterPro" id="IPR050558">
    <property type="entry name" value="PTS_Sugar-Specific_Components"/>
</dbReference>
<dbReference type="CDD" id="cd00212">
    <property type="entry name" value="PTS_IIB_glc"/>
    <property type="match status" value="1"/>
</dbReference>
<dbReference type="InterPro" id="IPR018113">
    <property type="entry name" value="PTrfase_EIIB_Cys"/>
</dbReference>
<dbReference type="FunFam" id="3.30.1360.60:FF:000001">
    <property type="entry name" value="PTS system glucose-specific IIBC component PtsG"/>
    <property type="match status" value="1"/>
</dbReference>
<feature type="transmembrane region" description="Helical" evidence="17">
    <location>
        <begin position="241"/>
        <end position="262"/>
    </location>
</feature>
<evidence type="ECO:0000256" key="5">
    <source>
        <dbReference type="ARBA" id="ARBA00022679"/>
    </source>
</evidence>
<dbReference type="InterPro" id="IPR013013">
    <property type="entry name" value="PTS_EIIC_1"/>
</dbReference>
<dbReference type="GO" id="GO:0016301">
    <property type="term" value="F:kinase activity"/>
    <property type="evidence" value="ECO:0007669"/>
    <property type="project" value="UniProtKB-KW"/>
</dbReference>
<dbReference type="GO" id="GO:0090589">
    <property type="term" value="F:protein-phosphocysteine-trehalose phosphotransferase system transporter activity"/>
    <property type="evidence" value="ECO:0007669"/>
    <property type="project" value="TreeGrafter"/>
</dbReference>
<evidence type="ECO:0000256" key="10">
    <source>
        <dbReference type="ARBA" id="ARBA00023136"/>
    </source>
</evidence>